<feature type="compositionally biased region" description="Basic and acidic residues" evidence="1">
    <location>
        <begin position="278"/>
        <end position="292"/>
    </location>
</feature>
<keyword evidence="3" id="KW-1185">Reference proteome</keyword>
<sequence length="334" mass="37649">MTSQTLPSKKLIRSLQLKVQEIEDVRTGLINSMESFVNKPINDVASVSESGELSTERFREMSSYLDYVLSTLVEIDSQIQKPYSAGSVPQVSDLVDKISQKLSMEFSNSLAQRDERFTHLEMQAEKMTQDSSYLINQWEEKEKKIHTSINHLMHKTDNLSSIVTNQVNEQTKNTDSLKLKICDLESQADKNNCQFSSIACEINGLRESCEGHGCQLINLQRQIKTLGHQQLLSESLTTRLESSEQPDAESNLQAEARLKNTKSSSAAAAPIHSSKTLLPEKGKILQDPDHVMKSKANSSTVLKDNRTSSEEQNKEKDIDKKFNTTKQPQPEIFK</sequence>
<dbReference type="EMBL" id="CAXITT010000654">
    <property type="protein sequence ID" value="CAL1544872.1"/>
    <property type="molecule type" value="Genomic_DNA"/>
</dbReference>
<proteinExistence type="predicted"/>
<gene>
    <name evidence="2" type="ORF">GSLYS_00018355001</name>
</gene>
<feature type="non-terminal residue" evidence="2">
    <location>
        <position position="334"/>
    </location>
</feature>
<feature type="compositionally biased region" description="Basic and acidic residues" evidence="1">
    <location>
        <begin position="303"/>
        <end position="322"/>
    </location>
</feature>
<name>A0AAV2IDA5_LYMST</name>
<protein>
    <submittedName>
        <fullName evidence="2">Uncharacterized protein</fullName>
    </submittedName>
</protein>
<dbReference type="AlphaFoldDB" id="A0AAV2IDA5"/>
<reference evidence="2 3" key="1">
    <citation type="submission" date="2024-04" db="EMBL/GenBank/DDBJ databases">
        <authorList>
            <consortium name="Genoscope - CEA"/>
            <person name="William W."/>
        </authorList>
    </citation>
    <scope>NUCLEOTIDE SEQUENCE [LARGE SCALE GENOMIC DNA]</scope>
</reference>
<accession>A0AAV2IDA5</accession>
<feature type="region of interest" description="Disordered" evidence="1">
    <location>
        <begin position="258"/>
        <end position="334"/>
    </location>
</feature>
<comment type="caution">
    <text evidence="2">The sequence shown here is derived from an EMBL/GenBank/DDBJ whole genome shotgun (WGS) entry which is preliminary data.</text>
</comment>
<evidence type="ECO:0000313" key="3">
    <source>
        <dbReference type="Proteomes" id="UP001497497"/>
    </source>
</evidence>
<evidence type="ECO:0000256" key="1">
    <source>
        <dbReference type="SAM" id="MobiDB-lite"/>
    </source>
</evidence>
<dbReference type="Proteomes" id="UP001497497">
    <property type="component" value="Unassembled WGS sequence"/>
</dbReference>
<evidence type="ECO:0000313" key="2">
    <source>
        <dbReference type="EMBL" id="CAL1544872.1"/>
    </source>
</evidence>
<organism evidence="2 3">
    <name type="scientific">Lymnaea stagnalis</name>
    <name type="common">Great pond snail</name>
    <name type="synonym">Helix stagnalis</name>
    <dbReference type="NCBI Taxonomy" id="6523"/>
    <lineage>
        <taxon>Eukaryota</taxon>
        <taxon>Metazoa</taxon>
        <taxon>Spiralia</taxon>
        <taxon>Lophotrochozoa</taxon>
        <taxon>Mollusca</taxon>
        <taxon>Gastropoda</taxon>
        <taxon>Heterobranchia</taxon>
        <taxon>Euthyneura</taxon>
        <taxon>Panpulmonata</taxon>
        <taxon>Hygrophila</taxon>
        <taxon>Lymnaeoidea</taxon>
        <taxon>Lymnaeidae</taxon>
        <taxon>Lymnaea</taxon>
    </lineage>
</organism>